<dbReference type="InterPro" id="IPR029032">
    <property type="entry name" value="AhpD-like"/>
</dbReference>
<name>A0A4U6D913_9BACT</name>
<dbReference type="EMBL" id="SZVO01000003">
    <property type="protein sequence ID" value="TKT92618.1"/>
    <property type="molecule type" value="Genomic_DNA"/>
</dbReference>
<dbReference type="AlphaFoldDB" id="A0A4U6D913"/>
<dbReference type="Gene3D" id="1.20.1290.10">
    <property type="entry name" value="AhpD-like"/>
    <property type="match status" value="1"/>
</dbReference>
<gene>
    <name evidence="1" type="ORF">FDK13_07300</name>
</gene>
<reference evidence="1 2" key="1">
    <citation type="submission" date="2019-05" db="EMBL/GenBank/DDBJ databases">
        <title>Dyadobacter AR-3-8 sp. nov., isolated from arctic soil.</title>
        <authorList>
            <person name="Chaudhary D.K."/>
        </authorList>
    </citation>
    <scope>NUCLEOTIDE SEQUENCE [LARGE SCALE GENOMIC DNA]</scope>
    <source>
        <strain evidence="1 2">AR-3-8</strain>
    </source>
</reference>
<protein>
    <recommendedName>
        <fullName evidence="3">Carboxymuconolactone decarboxylase family protein</fullName>
    </recommendedName>
</protein>
<comment type="caution">
    <text evidence="1">The sequence shown here is derived from an EMBL/GenBank/DDBJ whole genome shotgun (WGS) entry which is preliminary data.</text>
</comment>
<evidence type="ECO:0008006" key="3">
    <source>
        <dbReference type="Google" id="ProtNLM"/>
    </source>
</evidence>
<dbReference type="Proteomes" id="UP000304900">
    <property type="component" value="Unassembled WGS sequence"/>
</dbReference>
<sequence>MPRIAPLETNEQSTEIKIAFIQHKTVYNTKITNMKATLGHSPTAFNVYMQWYPLFEELKRLTGTRLATLFAWSVSKASDCPLCSTYFRKAIIESGENPEALVITEDEQQLLTFGAAIAQQKGFVADEIYDPIREKYSDEEIVVFTAFAGIMIATNIFNNVIHTKIDEYLTPYLSKHQTA</sequence>
<evidence type="ECO:0000313" key="2">
    <source>
        <dbReference type="Proteomes" id="UP000304900"/>
    </source>
</evidence>
<dbReference type="SUPFAM" id="SSF69118">
    <property type="entry name" value="AhpD-like"/>
    <property type="match status" value="1"/>
</dbReference>
<accession>A0A4U6D913</accession>
<dbReference type="RefSeq" id="WP_137339346.1">
    <property type="nucleotide sequence ID" value="NZ_SZVO01000003.1"/>
</dbReference>
<proteinExistence type="predicted"/>
<keyword evidence="2" id="KW-1185">Reference proteome</keyword>
<organism evidence="1 2">
    <name type="scientific">Dyadobacter frigoris</name>
    <dbReference type="NCBI Taxonomy" id="2576211"/>
    <lineage>
        <taxon>Bacteria</taxon>
        <taxon>Pseudomonadati</taxon>
        <taxon>Bacteroidota</taxon>
        <taxon>Cytophagia</taxon>
        <taxon>Cytophagales</taxon>
        <taxon>Spirosomataceae</taxon>
        <taxon>Dyadobacter</taxon>
    </lineage>
</organism>
<evidence type="ECO:0000313" key="1">
    <source>
        <dbReference type="EMBL" id="TKT92618.1"/>
    </source>
</evidence>
<dbReference type="OrthoDB" id="9807087at2"/>